<feature type="region of interest" description="Disordered" evidence="2">
    <location>
        <begin position="18"/>
        <end position="38"/>
    </location>
</feature>
<reference evidence="4" key="2">
    <citation type="submission" date="2023-05" db="EMBL/GenBank/DDBJ databases">
        <authorList>
            <consortium name="Lawrence Berkeley National Laboratory"/>
            <person name="Steindorff A."/>
            <person name="Hensen N."/>
            <person name="Bonometti L."/>
            <person name="Westerberg I."/>
            <person name="Brannstrom I.O."/>
            <person name="Guillou S."/>
            <person name="Cros-Aarteil S."/>
            <person name="Calhoun S."/>
            <person name="Haridas S."/>
            <person name="Kuo A."/>
            <person name="Mondo S."/>
            <person name="Pangilinan J."/>
            <person name="Riley R."/>
            <person name="Labutti K."/>
            <person name="Andreopoulos B."/>
            <person name="Lipzen A."/>
            <person name="Chen C."/>
            <person name="Yanf M."/>
            <person name="Daum C."/>
            <person name="Ng V."/>
            <person name="Clum A."/>
            <person name="Ohm R."/>
            <person name="Martin F."/>
            <person name="Silar P."/>
            <person name="Natvig D."/>
            <person name="Lalanne C."/>
            <person name="Gautier V."/>
            <person name="Ament-Velasquez S.L."/>
            <person name="Kruys A."/>
            <person name="Hutchinson M.I."/>
            <person name="Powell A.J."/>
            <person name="Barry K."/>
            <person name="Miller A.N."/>
            <person name="Grigoriev I.V."/>
            <person name="Debuchy R."/>
            <person name="Gladieux P."/>
            <person name="Thoren M.H."/>
            <person name="Johannesson H."/>
        </authorList>
    </citation>
    <scope>NUCLEOTIDE SEQUENCE</scope>
    <source>
        <strain evidence="4">CBS 757.83</strain>
    </source>
</reference>
<protein>
    <submittedName>
        <fullName evidence="4">Uncharacterized protein</fullName>
    </submittedName>
</protein>
<dbReference type="InterPro" id="IPR051477">
    <property type="entry name" value="Expansin_CellWall"/>
</dbReference>
<dbReference type="Proteomes" id="UP001305647">
    <property type="component" value="Unassembled WGS sequence"/>
</dbReference>
<evidence type="ECO:0000256" key="2">
    <source>
        <dbReference type="SAM" id="MobiDB-lite"/>
    </source>
</evidence>
<evidence type="ECO:0000256" key="1">
    <source>
        <dbReference type="ARBA" id="ARBA00022729"/>
    </source>
</evidence>
<dbReference type="PANTHER" id="PTHR31836:SF28">
    <property type="entry name" value="SRCR DOMAIN-CONTAINING PROTEIN-RELATED"/>
    <property type="match status" value="1"/>
</dbReference>
<reference evidence="4" key="1">
    <citation type="journal article" date="2023" name="Mol. Phylogenet. Evol.">
        <title>Genome-scale phylogeny and comparative genomics of the fungal order Sordariales.</title>
        <authorList>
            <person name="Hensen N."/>
            <person name="Bonometti L."/>
            <person name="Westerberg I."/>
            <person name="Brannstrom I.O."/>
            <person name="Guillou S."/>
            <person name="Cros-Aarteil S."/>
            <person name="Calhoun S."/>
            <person name="Haridas S."/>
            <person name="Kuo A."/>
            <person name="Mondo S."/>
            <person name="Pangilinan J."/>
            <person name="Riley R."/>
            <person name="LaButti K."/>
            <person name="Andreopoulos B."/>
            <person name="Lipzen A."/>
            <person name="Chen C."/>
            <person name="Yan M."/>
            <person name="Daum C."/>
            <person name="Ng V."/>
            <person name="Clum A."/>
            <person name="Steindorff A."/>
            <person name="Ohm R.A."/>
            <person name="Martin F."/>
            <person name="Silar P."/>
            <person name="Natvig D.O."/>
            <person name="Lalanne C."/>
            <person name="Gautier V."/>
            <person name="Ament-Velasquez S.L."/>
            <person name="Kruys A."/>
            <person name="Hutchinson M.I."/>
            <person name="Powell A.J."/>
            <person name="Barry K."/>
            <person name="Miller A.N."/>
            <person name="Grigoriev I.V."/>
            <person name="Debuchy R."/>
            <person name="Gladieux P."/>
            <person name="Hiltunen Thoren M."/>
            <person name="Johannesson H."/>
        </authorList>
    </citation>
    <scope>NUCLEOTIDE SEQUENCE</scope>
    <source>
        <strain evidence="4">CBS 757.83</strain>
    </source>
</reference>
<feature type="chain" id="PRO_5042848282" evidence="3">
    <location>
        <begin position="18"/>
        <end position="194"/>
    </location>
</feature>
<proteinExistence type="predicted"/>
<keyword evidence="5" id="KW-1185">Reference proteome</keyword>
<dbReference type="SUPFAM" id="SSF50685">
    <property type="entry name" value="Barwin-like endoglucanases"/>
    <property type="match status" value="1"/>
</dbReference>
<dbReference type="AlphaFoldDB" id="A0AAN6Q793"/>
<dbReference type="CDD" id="cd22191">
    <property type="entry name" value="DPBB_RlpA_EXP_N-like"/>
    <property type="match status" value="1"/>
</dbReference>
<name>A0AAN6Q793_9PEZI</name>
<evidence type="ECO:0000256" key="3">
    <source>
        <dbReference type="SAM" id="SignalP"/>
    </source>
</evidence>
<sequence length="194" mass="20608">MKSTVLVAGLLASFAVAQPHGHGHGHHHKRKEEHGHHHKRGLVVHWVTETVTETAPPVVQPPPPPYTDTGSGDSGSGGPGTNDAGSGGSQVYTGELTYFKLGLGACGFDDSDKDLTENIVALSAELMGAQSNGNPMCNRKVTIMANGKTIQAVCRDKCPSCAVGDLDGTEKMFNELFGSLTDGRREIEWFFNPL</sequence>
<dbReference type="PANTHER" id="PTHR31836">
    <property type="match status" value="1"/>
</dbReference>
<comment type="caution">
    <text evidence="4">The sequence shown here is derived from an EMBL/GenBank/DDBJ whole genome shotgun (WGS) entry which is preliminary data.</text>
</comment>
<feature type="region of interest" description="Disordered" evidence="2">
    <location>
        <begin position="54"/>
        <end position="87"/>
    </location>
</feature>
<gene>
    <name evidence="4" type="ORF">N658DRAFT_419580</name>
</gene>
<dbReference type="EMBL" id="MU863627">
    <property type="protein sequence ID" value="KAK4104181.1"/>
    <property type="molecule type" value="Genomic_DNA"/>
</dbReference>
<feature type="compositionally biased region" description="Basic residues" evidence="2">
    <location>
        <begin position="21"/>
        <end position="38"/>
    </location>
</feature>
<feature type="compositionally biased region" description="Gly residues" evidence="2">
    <location>
        <begin position="72"/>
        <end position="87"/>
    </location>
</feature>
<dbReference type="Gene3D" id="2.40.40.10">
    <property type="entry name" value="RlpA-like domain"/>
    <property type="match status" value="1"/>
</dbReference>
<dbReference type="InterPro" id="IPR036908">
    <property type="entry name" value="RlpA-like_sf"/>
</dbReference>
<organism evidence="4 5">
    <name type="scientific">Parathielavia hyrcaniae</name>
    <dbReference type="NCBI Taxonomy" id="113614"/>
    <lineage>
        <taxon>Eukaryota</taxon>
        <taxon>Fungi</taxon>
        <taxon>Dikarya</taxon>
        <taxon>Ascomycota</taxon>
        <taxon>Pezizomycotina</taxon>
        <taxon>Sordariomycetes</taxon>
        <taxon>Sordariomycetidae</taxon>
        <taxon>Sordariales</taxon>
        <taxon>Chaetomiaceae</taxon>
        <taxon>Parathielavia</taxon>
    </lineage>
</organism>
<accession>A0AAN6Q793</accession>
<keyword evidence="1 3" id="KW-0732">Signal</keyword>
<feature type="signal peptide" evidence="3">
    <location>
        <begin position="1"/>
        <end position="17"/>
    </location>
</feature>
<evidence type="ECO:0000313" key="5">
    <source>
        <dbReference type="Proteomes" id="UP001305647"/>
    </source>
</evidence>
<evidence type="ECO:0000313" key="4">
    <source>
        <dbReference type="EMBL" id="KAK4104181.1"/>
    </source>
</evidence>